<sequence length="440" mass="51802">MLRSNPNVQNSYEFVCLEELVPQNHLLRKIHKHIDFSFILEKVKPYYCEDNGRPSVDPIMLFKMMFIGYLYGIRSERQLEQEIQLNVAYRWFVGLGLTDRVPDHSTLSLNRKRLQDSDVVQEIFDHIVFKAIELRMVAGRVLITDSTHLKANANKRKFIKQEVEKSVKTYLDDLDEAVQADREAHGKKPLKPRKEVTQTKETKVSTTDPESGYMVRDGKPEGFFYLDHRTVDHKYNIITDVHITPGNVHDSKPYLERLELQIKKFEFDKTLEAVALDAGYYTADICKKLHIRRIYAVIGGRSYTPVKGLIAKWRFKYDRERDLYICPQKQELPYATTDREGYRQYKSAPEICEDCPLLSQCTRSRNKQKILTRHVWQDSKEWVKQNGRSRSGKYLYRLRYQTIERSFADAKELHGLRYCRFRGKKKVLEQALMTAICQNV</sequence>
<evidence type="ECO:0000259" key="2">
    <source>
        <dbReference type="Pfam" id="PF05598"/>
    </source>
</evidence>
<accession>A0ABV4UZV6</accession>
<protein>
    <submittedName>
        <fullName evidence="4">IS1182 family transposase</fullName>
    </submittedName>
</protein>
<proteinExistence type="predicted"/>
<comment type="caution">
    <text evidence="4">The sequence shown here is derived from an EMBL/GenBank/DDBJ whole genome shotgun (WGS) entry which is preliminary data.</text>
</comment>
<dbReference type="Pfam" id="PF13751">
    <property type="entry name" value="DDE_Tnp_1_6"/>
    <property type="match status" value="1"/>
</dbReference>
<dbReference type="Pfam" id="PF05598">
    <property type="entry name" value="DUF772"/>
    <property type="match status" value="1"/>
</dbReference>
<dbReference type="PANTHER" id="PTHR33408">
    <property type="entry name" value="TRANSPOSASE"/>
    <property type="match status" value="1"/>
</dbReference>
<feature type="region of interest" description="Disordered" evidence="1">
    <location>
        <begin position="181"/>
        <end position="212"/>
    </location>
</feature>
<dbReference type="InterPro" id="IPR025668">
    <property type="entry name" value="Tnp_DDE_dom"/>
</dbReference>
<dbReference type="InterPro" id="IPR008490">
    <property type="entry name" value="Transposase_InsH_N"/>
</dbReference>
<reference evidence="4 5" key="1">
    <citation type="submission" date="2024-09" db="EMBL/GenBank/DDBJ databases">
        <authorList>
            <person name="Makale K.P.P."/>
            <person name="Makhzoum A."/>
            <person name="Rantong G."/>
            <person name="Rahube T.O."/>
        </authorList>
    </citation>
    <scope>NUCLEOTIDE SEQUENCE [LARGE SCALE GENOMIC DNA]</scope>
    <source>
        <strain evidence="4 5">KM_D13</strain>
    </source>
</reference>
<dbReference type="InterPro" id="IPR047629">
    <property type="entry name" value="IS1182_transpos"/>
</dbReference>
<dbReference type="PANTHER" id="PTHR33408:SF2">
    <property type="entry name" value="TRANSPOSASE DDE DOMAIN-CONTAINING PROTEIN"/>
    <property type="match status" value="1"/>
</dbReference>
<gene>
    <name evidence="4" type="ORF">ACEU3E_14300</name>
</gene>
<evidence type="ECO:0000256" key="1">
    <source>
        <dbReference type="SAM" id="MobiDB-lite"/>
    </source>
</evidence>
<dbReference type="EMBL" id="JBHDLN010000006">
    <property type="protein sequence ID" value="MFB0843347.1"/>
    <property type="molecule type" value="Genomic_DNA"/>
</dbReference>
<feature type="domain" description="Transposase DDE" evidence="3">
    <location>
        <begin position="325"/>
        <end position="440"/>
    </location>
</feature>
<dbReference type="Proteomes" id="UP001575622">
    <property type="component" value="Unassembled WGS sequence"/>
</dbReference>
<feature type="domain" description="Transposase InsH N-terminal" evidence="2">
    <location>
        <begin position="16"/>
        <end position="113"/>
    </location>
</feature>
<evidence type="ECO:0000313" key="4">
    <source>
        <dbReference type="EMBL" id="MFB0843347.1"/>
    </source>
</evidence>
<dbReference type="NCBIfam" id="NF033551">
    <property type="entry name" value="transpos_IS1182"/>
    <property type="match status" value="1"/>
</dbReference>
<keyword evidence="5" id="KW-1185">Reference proteome</keyword>
<dbReference type="RefSeq" id="WP_373952023.1">
    <property type="nucleotide sequence ID" value="NZ_JBHDLN010000006.1"/>
</dbReference>
<organism evidence="4 5">
    <name type="scientific">Paenibacillus oleatilyticus</name>
    <dbReference type="NCBI Taxonomy" id="2594886"/>
    <lineage>
        <taxon>Bacteria</taxon>
        <taxon>Bacillati</taxon>
        <taxon>Bacillota</taxon>
        <taxon>Bacilli</taxon>
        <taxon>Bacillales</taxon>
        <taxon>Paenibacillaceae</taxon>
        <taxon>Paenibacillus</taxon>
    </lineage>
</organism>
<feature type="compositionally biased region" description="Basic and acidic residues" evidence="1">
    <location>
        <begin position="181"/>
        <end position="203"/>
    </location>
</feature>
<name>A0ABV4UZV6_9BACL</name>
<evidence type="ECO:0000259" key="3">
    <source>
        <dbReference type="Pfam" id="PF13751"/>
    </source>
</evidence>
<evidence type="ECO:0000313" key="5">
    <source>
        <dbReference type="Proteomes" id="UP001575622"/>
    </source>
</evidence>